<dbReference type="InParanoid" id="A0A2J6T3G1"/>
<dbReference type="Proteomes" id="UP000235371">
    <property type="component" value="Unassembled WGS sequence"/>
</dbReference>
<sequence>MPKPSHSWPSLTLPWKNGRSLPLITLLTPSMQNHSQRKSARDQHRFAIIGEIINAIRRMMQFQRHDVDLLGCFQGVLARWVIGRGTRACHVNRAQASPLIR</sequence>
<keyword evidence="2" id="KW-1185">Reference proteome</keyword>
<evidence type="ECO:0000313" key="2">
    <source>
        <dbReference type="Proteomes" id="UP000235371"/>
    </source>
</evidence>
<dbReference type="EMBL" id="KZ613846">
    <property type="protein sequence ID" value="PMD57571.1"/>
    <property type="molecule type" value="Genomic_DNA"/>
</dbReference>
<evidence type="ECO:0000313" key="1">
    <source>
        <dbReference type="EMBL" id="PMD57571.1"/>
    </source>
</evidence>
<organism evidence="1 2">
    <name type="scientific">Hyaloscypha bicolor E</name>
    <dbReference type="NCBI Taxonomy" id="1095630"/>
    <lineage>
        <taxon>Eukaryota</taxon>
        <taxon>Fungi</taxon>
        <taxon>Dikarya</taxon>
        <taxon>Ascomycota</taxon>
        <taxon>Pezizomycotina</taxon>
        <taxon>Leotiomycetes</taxon>
        <taxon>Helotiales</taxon>
        <taxon>Hyaloscyphaceae</taxon>
        <taxon>Hyaloscypha</taxon>
        <taxon>Hyaloscypha bicolor</taxon>
    </lineage>
</organism>
<gene>
    <name evidence="1" type="ORF">K444DRAFT_30464</name>
</gene>
<dbReference type="AlphaFoldDB" id="A0A2J6T3G1"/>
<name>A0A2J6T3G1_9HELO</name>
<accession>A0A2J6T3G1</accession>
<dbReference type="GeneID" id="36579835"/>
<reference evidence="1 2" key="1">
    <citation type="submission" date="2016-04" db="EMBL/GenBank/DDBJ databases">
        <title>A degradative enzymes factory behind the ericoid mycorrhizal symbiosis.</title>
        <authorList>
            <consortium name="DOE Joint Genome Institute"/>
            <person name="Martino E."/>
            <person name="Morin E."/>
            <person name="Grelet G."/>
            <person name="Kuo A."/>
            <person name="Kohler A."/>
            <person name="Daghino S."/>
            <person name="Barry K."/>
            <person name="Choi C."/>
            <person name="Cichocki N."/>
            <person name="Clum A."/>
            <person name="Copeland A."/>
            <person name="Hainaut M."/>
            <person name="Haridas S."/>
            <person name="Labutti K."/>
            <person name="Lindquist E."/>
            <person name="Lipzen A."/>
            <person name="Khouja H.-R."/>
            <person name="Murat C."/>
            <person name="Ohm R."/>
            <person name="Olson A."/>
            <person name="Spatafora J."/>
            <person name="Veneault-Fourrey C."/>
            <person name="Henrissat B."/>
            <person name="Grigoriev I."/>
            <person name="Martin F."/>
            <person name="Perotto S."/>
        </authorList>
    </citation>
    <scope>NUCLEOTIDE SEQUENCE [LARGE SCALE GENOMIC DNA]</scope>
    <source>
        <strain evidence="1 2">E</strain>
    </source>
</reference>
<proteinExistence type="predicted"/>
<protein>
    <submittedName>
        <fullName evidence="1">Uncharacterized protein</fullName>
    </submittedName>
</protein>
<dbReference type="RefSeq" id="XP_024734475.1">
    <property type="nucleotide sequence ID" value="XM_024871753.1"/>
</dbReference>